<dbReference type="Pfam" id="PF12838">
    <property type="entry name" value="Fer4_7"/>
    <property type="match status" value="1"/>
</dbReference>
<dbReference type="Proteomes" id="UP000885664">
    <property type="component" value="Unassembled WGS sequence"/>
</dbReference>
<dbReference type="PROSITE" id="PS51379">
    <property type="entry name" value="4FE4S_FER_2"/>
    <property type="match status" value="2"/>
</dbReference>
<dbReference type="InterPro" id="IPR017896">
    <property type="entry name" value="4Fe4S_Fe-S-bd"/>
</dbReference>
<dbReference type="EMBL" id="DSFE01000046">
    <property type="protein sequence ID" value="HEU97629.1"/>
    <property type="molecule type" value="Genomic_DNA"/>
</dbReference>
<dbReference type="GO" id="GO:0009060">
    <property type="term" value="P:aerobic respiration"/>
    <property type="evidence" value="ECO:0007669"/>
    <property type="project" value="TreeGrafter"/>
</dbReference>
<evidence type="ECO:0000256" key="5">
    <source>
        <dbReference type="ARBA" id="ARBA00023014"/>
    </source>
</evidence>
<reference evidence="7" key="1">
    <citation type="journal article" date="2020" name="mSystems">
        <title>Genome- and Community-Level Interaction Insights into Carbon Utilization and Element Cycling Functions of Hydrothermarchaeota in Hydrothermal Sediment.</title>
        <authorList>
            <person name="Zhou Z."/>
            <person name="Liu Y."/>
            <person name="Xu W."/>
            <person name="Pan J."/>
            <person name="Luo Z.H."/>
            <person name="Li M."/>
        </authorList>
    </citation>
    <scope>NUCLEOTIDE SEQUENCE [LARGE SCALE GENOMIC DNA]</scope>
    <source>
        <strain evidence="7">SpSt-1259</strain>
    </source>
</reference>
<feature type="domain" description="4Fe-4S ferredoxin-type" evidence="6">
    <location>
        <begin position="92"/>
        <end position="121"/>
    </location>
</feature>
<protein>
    <submittedName>
        <fullName evidence="7">NADH-quinone oxidoreductase subunit I</fullName>
    </submittedName>
</protein>
<evidence type="ECO:0000259" key="6">
    <source>
        <dbReference type="PROSITE" id="PS51379"/>
    </source>
</evidence>
<accession>A0A7C2UL38</accession>
<organism evidence="7">
    <name type="scientific">Fervidicoccus fontis</name>
    <dbReference type="NCBI Taxonomy" id="683846"/>
    <lineage>
        <taxon>Archaea</taxon>
        <taxon>Thermoproteota</taxon>
        <taxon>Thermoprotei</taxon>
        <taxon>Fervidicoccales</taxon>
        <taxon>Fervidicoccaceae</taxon>
        <taxon>Fervidicoccus</taxon>
    </lineage>
</organism>
<evidence type="ECO:0000256" key="4">
    <source>
        <dbReference type="ARBA" id="ARBA00023004"/>
    </source>
</evidence>
<dbReference type="FunFam" id="3.30.70.3270:FF:000014">
    <property type="entry name" value="NADH dehydrogenase subunit I (NuoI)"/>
    <property type="match status" value="1"/>
</dbReference>
<gene>
    <name evidence="7" type="ORF">ENO36_02080</name>
</gene>
<dbReference type="GO" id="GO:0051539">
    <property type="term" value="F:4 iron, 4 sulfur cluster binding"/>
    <property type="evidence" value="ECO:0007669"/>
    <property type="project" value="UniProtKB-KW"/>
</dbReference>
<dbReference type="GO" id="GO:0016020">
    <property type="term" value="C:membrane"/>
    <property type="evidence" value="ECO:0007669"/>
    <property type="project" value="InterPro"/>
</dbReference>
<dbReference type="PANTHER" id="PTHR10849">
    <property type="entry name" value="NADH DEHYDROGENASE UBIQUINONE IRON-SULFUR PROTEIN 8, MITOCHONDRIAL"/>
    <property type="match status" value="1"/>
</dbReference>
<keyword evidence="4" id="KW-0408">Iron</keyword>
<keyword evidence="2" id="KW-0479">Metal-binding</keyword>
<keyword evidence="1" id="KW-0004">4Fe-4S</keyword>
<dbReference type="GO" id="GO:0003954">
    <property type="term" value="F:NADH dehydrogenase activity"/>
    <property type="evidence" value="ECO:0007669"/>
    <property type="project" value="TreeGrafter"/>
</dbReference>
<dbReference type="AlphaFoldDB" id="A0A7C2UL38"/>
<dbReference type="SUPFAM" id="SSF54862">
    <property type="entry name" value="4Fe-4S ferredoxins"/>
    <property type="match status" value="1"/>
</dbReference>
<dbReference type="Gene3D" id="3.30.70.3270">
    <property type="match status" value="1"/>
</dbReference>
<evidence type="ECO:0000256" key="3">
    <source>
        <dbReference type="ARBA" id="ARBA00022737"/>
    </source>
</evidence>
<dbReference type="GO" id="GO:0046872">
    <property type="term" value="F:metal ion binding"/>
    <property type="evidence" value="ECO:0007669"/>
    <property type="project" value="UniProtKB-KW"/>
</dbReference>
<keyword evidence="3" id="KW-0677">Repeat</keyword>
<dbReference type="PANTHER" id="PTHR10849:SF35">
    <property type="entry name" value="FORMATE HYDROGENLYASE SUBUNIT 6-RELATED"/>
    <property type="match status" value="1"/>
</dbReference>
<evidence type="ECO:0000256" key="2">
    <source>
        <dbReference type="ARBA" id="ARBA00022723"/>
    </source>
</evidence>
<feature type="domain" description="4Fe-4S ferredoxin-type" evidence="6">
    <location>
        <begin position="58"/>
        <end position="87"/>
    </location>
</feature>
<dbReference type="InterPro" id="IPR017900">
    <property type="entry name" value="4Fe4S_Fe_S_CS"/>
</dbReference>
<evidence type="ECO:0000313" key="7">
    <source>
        <dbReference type="EMBL" id="HEU97629.1"/>
    </source>
</evidence>
<evidence type="ECO:0000256" key="1">
    <source>
        <dbReference type="ARBA" id="ARBA00022485"/>
    </source>
</evidence>
<sequence>MGGKYVEKVVPSRNLSLLNKAKNHAEALALGAKFLVRPLRITYRYPIVKEIPDQGYRGLIVLDDNKCIGCSLCARICPASAMKMFQAGEKKLRPAVNYERCVFCGYCVDICPENALKHARTHDVVFESGESMLYIGEKFTLDPDTQILSGKVRIYRVRVDEKRGLIYEPIR</sequence>
<dbReference type="InterPro" id="IPR010226">
    <property type="entry name" value="NADH_quinone_OxRdtase_chainI"/>
</dbReference>
<proteinExistence type="predicted"/>
<name>A0A7C2UL38_9CREN</name>
<keyword evidence="5" id="KW-0411">Iron-sulfur</keyword>
<dbReference type="PROSITE" id="PS00198">
    <property type="entry name" value="4FE4S_FER_1"/>
    <property type="match status" value="1"/>
</dbReference>
<comment type="caution">
    <text evidence="7">The sequence shown here is derived from an EMBL/GenBank/DDBJ whole genome shotgun (WGS) entry which is preliminary data.</text>
</comment>